<dbReference type="PANTHER" id="PTHR31969">
    <property type="entry name" value="GEM-LIKE PROTEIN 2"/>
    <property type="match status" value="1"/>
</dbReference>
<comment type="caution">
    <text evidence="4">The sequence shown here is derived from an EMBL/GenBank/DDBJ whole genome shotgun (WGS) entry which is preliminary data.</text>
</comment>
<feature type="domain" description="GRAM" evidence="3">
    <location>
        <begin position="101"/>
        <end position="177"/>
    </location>
</feature>
<proteinExistence type="inferred from homology"/>
<gene>
    <name evidence="4" type="ORF">Pyn_20214</name>
</gene>
<evidence type="ECO:0000313" key="4">
    <source>
        <dbReference type="EMBL" id="PQM34712.1"/>
    </source>
</evidence>
<feature type="compositionally biased region" description="Low complexity" evidence="2">
    <location>
        <begin position="8"/>
        <end position="22"/>
    </location>
</feature>
<evidence type="ECO:0000313" key="5">
    <source>
        <dbReference type="Proteomes" id="UP000250321"/>
    </source>
</evidence>
<evidence type="ECO:0000256" key="1">
    <source>
        <dbReference type="ARBA" id="ARBA00009414"/>
    </source>
</evidence>
<reference evidence="4 5" key="1">
    <citation type="submission" date="2018-02" db="EMBL/GenBank/DDBJ databases">
        <title>Draft genome of wild Prunus yedoensis var. nudiflora.</title>
        <authorList>
            <person name="Baek S."/>
            <person name="Kim J.-H."/>
            <person name="Choi K."/>
            <person name="Kim G.-B."/>
            <person name="Cho A."/>
            <person name="Jang H."/>
            <person name="Shin C.-H."/>
            <person name="Yu H.-J."/>
            <person name="Mun J.-H."/>
        </authorList>
    </citation>
    <scope>NUCLEOTIDE SEQUENCE [LARGE SCALE GENOMIC DNA]</scope>
    <source>
        <strain evidence="5">cv. Jeju island</strain>
        <tissue evidence="4">Leaf</tissue>
    </source>
</reference>
<dbReference type="InterPro" id="IPR037848">
    <property type="entry name" value="GEM-like"/>
</dbReference>
<keyword evidence="5" id="KW-1185">Reference proteome</keyword>
<accession>A0A314UCY1</accession>
<feature type="region of interest" description="Disordered" evidence="2">
    <location>
        <begin position="1"/>
        <end position="23"/>
    </location>
</feature>
<dbReference type="InterPro" id="IPR004182">
    <property type="entry name" value="GRAM"/>
</dbReference>
<sequence length="221" mass="24818">MNGQFEGAANANYNNNSSSSNNPYVQYSPVPMTNSATKHPMDNMLESLSQCGKRVEVATKRAEAIADSVWNHLRMSPSLTEAAMARLNQGTKVLTGGGKDKVFQQEFENLAGEKLLHSYACYLSTSHGPVIGMLYISNKRLAFCSDFCHYLSPGNPNFMHYKVVVQLDQLRTVNPSANRWKPSEKYIHIVTRDGYEFWFMGFISYDKALKNLSQALQISQN</sequence>
<evidence type="ECO:0000259" key="3">
    <source>
        <dbReference type="SMART" id="SM00568"/>
    </source>
</evidence>
<dbReference type="STRING" id="2094558.A0A314UCY1"/>
<dbReference type="EMBL" id="PJQY01003767">
    <property type="protein sequence ID" value="PQM34712.1"/>
    <property type="molecule type" value="Genomic_DNA"/>
</dbReference>
<dbReference type="Pfam" id="PF02893">
    <property type="entry name" value="GRAM"/>
    <property type="match status" value="1"/>
</dbReference>
<organism evidence="4 5">
    <name type="scientific">Prunus yedoensis var. nudiflora</name>
    <dbReference type="NCBI Taxonomy" id="2094558"/>
    <lineage>
        <taxon>Eukaryota</taxon>
        <taxon>Viridiplantae</taxon>
        <taxon>Streptophyta</taxon>
        <taxon>Embryophyta</taxon>
        <taxon>Tracheophyta</taxon>
        <taxon>Spermatophyta</taxon>
        <taxon>Magnoliopsida</taxon>
        <taxon>eudicotyledons</taxon>
        <taxon>Gunneridae</taxon>
        <taxon>Pentapetalae</taxon>
        <taxon>rosids</taxon>
        <taxon>fabids</taxon>
        <taxon>Rosales</taxon>
        <taxon>Rosaceae</taxon>
        <taxon>Amygdaloideae</taxon>
        <taxon>Amygdaleae</taxon>
        <taxon>Prunus</taxon>
    </lineage>
</organism>
<evidence type="ECO:0000256" key="2">
    <source>
        <dbReference type="SAM" id="MobiDB-lite"/>
    </source>
</evidence>
<dbReference type="SMART" id="SM00568">
    <property type="entry name" value="GRAM"/>
    <property type="match status" value="1"/>
</dbReference>
<dbReference type="AlphaFoldDB" id="A0A314UCY1"/>
<dbReference type="Proteomes" id="UP000250321">
    <property type="component" value="Unassembled WGS sequence"/>
</dbReference>
<dbReference type="InterPro" id="IPR011993">
    <property type="entry name" value="PH-like_dom_sf"/>
</dbReference>
<dbReference type="Gene3D" id="2.30.29.30">
    <property type="entry name" value="Pleckstrin-homology domain (PH domain)/Phosphotyrosine-binding domain (PTB)"/>
    <property type="match status" value="1"/>
</dbReference>
<name>A0A314UCY1_PRUYE</name>
<dbReference type="OrthoDB" id="1876989at2759"/>
<comment type="similarity">
    <text evidence="1">Belongs to the GEM family.</text>
</comment>
<protein>
    <submittedName>
        <fullName evidence="4">GEM-like protein 2</fullName>
    </submittedName>
</protein>